<proteinExistence type="predicted"/>
<protein>
    <submittedName>
        <fullName evidence="1">Uncharacterized protein</fullName>
    </submittedName>
</protein>
<dbReference type="AlphaFoldDB" id="A0AAU8LQ36"/>
<organism evidence="1">
    <name type="scientific">Candidatus Electrothrix aestuarii</name>
    <dbReference type="NCBI Taxonomy" id="3062594"/>
    <lineage>
        <taxon>Bacteria</taxon>
        <taxon>Pseudomonadati</taxon>
        <taxon>Thermodesulfobacteriota</taxon>
        <taxon>Desulfobulbia</taxon>
        <taxon>Desulfobulbales</taxon>
        <taxon>Desulfobulbaceae</taxon>
        <taxon>Candidatus Electrothrix</taxon>
    </lineage>
</organism>
<gene>
    <name evidence="1" type="ORF">Q3M24_13415</name>
</gene>
<sequence>MPGPQRVGDTLLLGGGDTLLVLLPQDKALVAEGCNIRRAEMPVLSE</sequence>
<name>A0AAU8LQ36_9BACT</name>
<evidence type="ECO:0000313" key="1">
    <source>
        <dbReference type="EMBL" id="XCN71309.1"/>
    </source>
</evidence>
<reference evidence="1" key="1">
    <citation type="journal article" date="2024" name="Syst. Appl. Microbiol.">
        <title>First single-strain enrichments of Electrothrix cable bacteria, description of E. aestuarii sp. nov. and E. rattekaaiensis sp. nov., and proposal of a cable bacteria taxonomy following the rules of the SeqCode.</title>
        <authorList>
            <person name="Plum-Jensen L.E."/>
            <person name="Schramm A."/>
            <person name="Marshall I.P.G."/>
        </authorList>
    </citation>
    <scope>NUCLEOTIDE SEQUENCE</scope>
    <source>
        <strain evidence="1">Rat1</strain>
    </source>
</reference>
<dbReference type="KEGG" id="eaj:Q3M24_13415"/>
<accession>A0AAU8LQ36</accession>
<dbReference type="EMBL" id="CP159373">
    <property type="protein sequence ID" value="XCN71309.1"/>
    <property type="molecule type" value="Genomic_DNA"/>
</dbReference>
<reference evidence="1" key="2">
    <citation type="submission" date="2024-06" db="EMBL/GenBank/DDBJ databases">
        <authorList>
            <person name="Plum-Jensen L.E."/>
            <person name="Schramm A."/>
            <person name="Marshall I.P.G."/>
        </authorList>
    </citation>
    <scope>NUCLEOTIDE SEQUENCE</scope>
    <source>
        <strain evidence="1">Rat1</strain>
    </source>
</reference>